<accession>A0A5N0VH92</accession>
<gene>
    <name evidence="2" type="ORF">FPZ12_005895</name>
</gene>
<dbReference type="InterPro" id="IPR000792">
    <property type="entry name" value="Tscrpt_reg_LuxR_C"/>
</dbReference>
<proteinExistence type="predicted"/>
<name>A0A5N0VH92_9PSEU</name>
<dbReference type="SUPFAM" id="SSF46894">
    <property type="entry name" value="C-terminal effector domain of the bipartite response regulators"/>
    <property type="match status" value="1"/>
</dbReference>
<evidence type="ECO:0000313" key="2">
    <source>
        <dbReference type="EMBL" id="KAA9165596.1"/>
    </source>
</evidence>
<evidence type="ECO:0000313" key="3">
    <source>
        <dbReference type="Proteomes" id="UP000319769"/>
    </source>
</evidence>
<dbReference type="AlphaFoldDB" id="A0A5N0VH92"/>
<dbReference type="EMBL" id="VMNW02000005">
    <property type="protein sequence ID" value="KAA9165596.1"/>
    <property type="molecule type" value="Genomic_DNA"/>
</dbReference>
<sequence>MQTVNYVGERAHHEQFAEKLAKTAVEHVVLIDGGCEDLVPRFREVRTTRPGASIFLLACREDEVAPEDWAALRSTVQGVLRCDASPRVLTAGDAIAPLLPRLTQDQINVVACAAGGLSIEATAAALDVPVRVAQSALDSACTRLGARNRAHAVALAIRHGYDLG</sequence>
<keyword evidence="3" id="KW-1185">Reference proteome</keyword>
<evidence type="ECO:0000259" key="1">
    <source>
        <dbReference type="SMART" id="SM00421"/>
    </source>
</evidence>
<feature type="domain" description="HTH luxR-type" evidence="1">
    <location>
        <begin position="99"/>
        <end position="156"/>
    </location>
</feature>
<dbReference type="GO" id="GO:0003677">
    <property type="term" value="F:DNA binding"/>
    <property type="evidence" value="ECO:0007669"/>
    <property type="project" value="InterPro"/>
</dbReference>
<reference evidence="2" key="1">
    <citation type="submission" date="2019-09" db="EMBL/GenBank/DDBJ databases">
        <authorList>
            <person name="Teo W.F.A."/>
            <person name="Duangmal K."/>
        </authorList>
    </citation>
    <scope>NUCLEOTIDE SEQUENCE [LARGE SCALE GENOMIC DNA]</scope>
    <source>
        <strain evidence="2">K81G1</strain>
    </source>
</reference>
<dbReference type="GO" id="GO:0006355">
    <property type="term" value="P:regulation of DNA-templated transcription"/>
    <property type="evidence" value="ECO:0007669"/>
    <property type="project" value="InterPro"/>
</dbReference>
<organism evidence="2 3">
    <name type="scientific">Amycolatopsis acidicola</name>
    <dbReference type="NCBI Taxonomy" id="2596893"/>
    <lineage>
        <taxon>Bacteria</taxon>
        <taxon>Bacillati</taxon>
        <taxon>Actinomycetota</taxon>
        <taxon>Actinomycetes</taxon>
        <taxon>Pseudonocardiales</taxon>
        <taxon>Pseudonocardiaceae</taxon>
        <taxon>Amycolatopsis</taxon>
    </lineage>
</organism>
<dbReference type="Proteomes" id="UP000319769">
    <property type="component" value="Unassembled WGS sequence"/>
</dbReference>
<dbReference type="RefSeq" id="WP_144748617.1">
    <property type="nucleotide sequence ID" value="NZ_VMNW02000005.1"/>
</dbReference>
<protein>
    <recommendedName>
        <fullName evidence="1">HTH luxR-type domain-containing protein</fullName>
    </recommendedName>
</protein>
<comment type="caution">
    <text evidence="2">The sequence shown here is derived from an EMBL/GenBank/DDBJ whole genome shotgun (WGS) entry which is preliminary data.</text>
</comment>
<dbReference type="InterPro" id="IPR016032">
    <property type="entry name" value="Sig_transdc_resp-reg_C-effctor"/>
</dbReference>
<dbReference type="InterPro" id="IPR036388">
    <property type="entry name" value="WH-like_DNA-bd_sf"/>
</dbReference>
<dbReference type="OrthoDB" id="3626300at2"/>
<dbReference type="Gene3D" id="1.10.10.10">
    <property type="entry name" value="Winged helix-like DNA-binding domain superfamily/Winged helix DNA-binding domain"/>
    <property type="match status" value="1"/>
</dbReference>
<dbReference type="SMART" id="SM00421">
    <property type="entry name" value="HTH_LUXR"/>
    <property type="match status" value="1"/>
</dbReference>